<dbReference type="OrthoDB" id="9804858at2"/>
<dbReference type="RefSeq" id="WP_087021039.1">
    <property type="nucleotide sequence ID" value="NZ_CP178353.1"/>
</dbReference>
<dbReference type="InterPro" id="IPR050073">
    <property type="entry name" value="2-IPM_HCS-like"/>
</dbReference>
<organism evidence="3 4">
    <name type="scientific">Butyricicoccus porcorum</name>
    <dbReference type="NCBI Taxonomy" id="1945634"/>
    <lineage>
        <taxon>Bacteria</taxon>
        <taxon>Bacillati</taxon>
        <taxon>Bacillota</taxon>
        <taxon>Clostridia</taxon>
        <taxon>Eubacteriales</taxon>
        <taxon>Butyricicoccaceae</taxon>
        <taxon>Butyricicoccus</taxon>
    </lineage>
</organism>
<dbReference type="EMBL" id="NHOC01000009">
    <property type="protein sequence ID" value="OUM19896.1"/>
    <property type="molecule type" value="Genomic_DNA"/>
</dbReference>
<accession>A0A252F2A6</accession>
<dbReference type="InterPro" id="IPR000891">
    <property type="entry name" value="PYR_CT"/>
</dbReference>
<proteinExistence type="predicted"/>
<dbReference type="GO" id="GO:0009098">
    <property type="term" value="P:L-leucine biosynthetic process"/>
    <property type="evidence" value="ECO:0007669"/>
    <property type="project" value="TreeGrafter"/>
</dbReference>
<keyword evidence="1" id="KW-0464">Manganese</keyword>
<name>A0A252F2A6_9FIRM</name>
<evidence type="ECO:0000259" key="2">
    <source>
        <dbReference type="PROSITE" id="PS50991"/>
    </source>
</evidence>
<feature type="domain" description="Pyruvate carboxyltransferase" evidence="2">
    <location>
        <begin position="14"/>
        <end position="270"/>
    </location>
</feature>
<dbReference type="AlphaFoldDB" id="A0A252F2A6"/>
<dbReference type="Pfam" id="PF00682">
    <property type="entry name" value="HMGL-like"/>
    <property type="match status" value="1"/>
</dbReference>
<keyword evidence="4" id="KW-1185">Reference proteome</keyword>
<comment type="caution">
    <text evidence="3">The sequence shown here is derived from an EMBL/GenBank/DDBJ whole genome shotgun (WGS) entry which is preliminary data.</text>
</comment>
<protein>
    <submittedName>
        <fullName evidence="3">Nucleoid-structuring protein H-NS</fullName>
    </submittedName>
</protein>
<evidence type="ECO:0000313" key="3">
    <source>
        <dbReference type="EMBL" id="OUM19896.1"/>
    </source>
</evidence>
<dbReference type="CDD" id="cd07944">
    <property type="entry name" value="DRE_TIM_HOA_like"/>
    <property type="match status" value="1"/>
</dbReference>
<evidence type="ECO:0000313" key="4">
    <source>
        <dbReference type="Proteomes" id="UP000194903"/>
    </source>
</evidence>
<dbReference type="PANTHER" id="PTHR10277:SF9">
    <property type="entry name" value="2-ISOPROPYLMALATE SYNTHASE 1, CHLOROPLASTIC-RELATED"/>
    <property type="match status" value="1"/>
</dbReference>
<dbReference type="PANTHER" id="PTHR10277">
    <property type="entry name" value="HOMOCITRATE SYNTHASE-RELATED"/>
    <property type="match status" value="1"/>
</dbReference>
<dbReference type="PROSITE" id="PS50991">
    <property type="entry name" value="PYR_CT"/>
    <property type="match status" value="1"/>
</dbReference>
<gene>
    <name evidence="3" type="ORF">CBW42_10460</name>
</gene>
<sequence length="323" mass="36914">MAKRGNLMTFREDVRVVDATIRDGGLCNNFYFTDEFVRDLYKANQEAGVDYMEFGYKASADLFDPEEFGKWKFCRDEDIYDIVGDNDTDLKIAVMADVGRTNYKRDIVERSNSPIDLVRVATYINTMPAAIEMIEHCAKMGYETTCNIMAVSKAHREDLKEALDMIGKSSANAVYLVDSYGSLYPEEIRALSEMYLEKMDQYGKQVGIHAHNNQMLAFANTIEACASGVSMLDATMNGMGRGAGNCMMEQLMGFLKNPKYQLCPVLHFIEQHMLKLREEGIVWGYNTAYLLTGRLNMHPRSAIAFSKEHRYDFERFYLDLDQE</sequence>
<dbReference type="Gene3D" id="3.20.20.70">
    <property type="entry name" value="Aldolase class I"/>
    <property type="match status" value="1"/>
</dbReference>
<dbReference type="GO" id="GO:0003852">
    <property type="term" value="F:2-isopropylmalate synthase activity"/>
    <property type="evidence" value="ECO:0007669"/>
    <property type="project" value="TreeGrafter"/>
</dbReference>
<dbReference type="SUPFAM" id="SSF51569">
    <property type="entry name" value="Aldolase"/>
    <property type="match status" value="1"/>
</dbReference>
<evidence type="ECO:0000256" key="1">
    <source>
        <dbReference type="ARBA" id="ARBA00023211"/>
    </source>
</evidence>
<reference evidence="3 4" key="1">
    <citation type="submission" date="2017-05" db="EMBL/GenBank/DDBJ databases">
        <title>Butyricicoccus porcorum sp. nov. a butyrate-producing bacterium from the swine intestinal tract.</title>
        <authorList>
            <person name="Trachsel J."/>
            <person name="Humphrey S."/>
            <person name="Allen H.K."/>
        </authorList>
    </citation>
    <scope>NUCLEOTIDE SEQUENCE [LARGE SCALE GENOMIC DNA]</scope>
    <source>
        <strain evidence="3">BB10</strain>
    </source>
</reference>
<dbReference type="Proteomes" id="UP000194903">
    <property type="component" value="Unassembled WGS sequence"/>
</dbReference>
<dbReference type="InterPro" id="IPR013785">
    <property type="entry name" value="Aldolase_TIM"/>
</dbReference>